<dbReference type="Pfam" id="PF14684">
    <property type="entry name" value="Tricorn_C1"/>
    <property type="match status" value="1"/>
</dbReference>
<feature type="compositionally biased region" description="Pro residues" evidence="9">
    <location>
        <begin position="1111"/>
        <end position="1134"/>
    </location>
</feature>
<dbReference type="SMART" id="SM00245">
    <property type="entry name" value="TSPc"/>
    <property type="match status" value="1"/>
</dbReference>
<evidence type="ECO:0000259" key="10">
    <source>
        <dbReference type="SMART" id="SM00245"/>
    </source>
</evidence>
<dbReference type="GO" id="GO:0006508">
    <property type="term" value="P:proteolysis"/>
    <property type="evidence" value="ECO:0007669"/>
    <property type="project" value="UniProtKB-UniRule"/>
</dbReference>
<evidence type="ECO:0000256" key="1">
    <source>
        <dbReference type="ARBA" id="ARBA00004496"/>
    </source>
</evidence>
<dbReference type="CDD" id="cd07562">
    <property type="entry name" value="Peptidase_S41_TRI"/>
    <property type="match status" value="1"/>
</dbReference>
<dbReference type="SUPFAM" id="SSF50156">
    <property type="entry name" value="PDZ domain-like"/>
    <property type="match status" value="1"/>
</dbReference>
<comment type="similarity">
    <text evidence="2 7">Belongs to the peptidase S41B family.</text>
</comment>
<dbReference type="Gene3D" id="3.90.226.10">
    <property type="entry name" value="2-enoyl-CoA Hydratase, Chain A, domain 1"/>
    <property type="match status" value="1"/>
</dbReference>
<comment type="subcellular location">
    <subcellularLocation>
        <location evidence="1 7">Cytoplasm</location>
    </subcellularLocation>
</comment>
<dbReference type="Gene3D" id="3.30.750.44">
    <property type="match status" value="1"/>
</dbReference>
<dbReference type="Gene3D" id="2.130.10.10">
    <property type="entry name" value="YVTN repeat-like/Quinoprotein amine dehydrogenase"/>
    <property type="match status" value="1"/>
</dbReference>
<evidence type="ECO:0000256" key="8">
    <source>
        <dbReference type="PIRSR" id="PIRSR036421-1"/>
    </source>
</evidence>
<feature type="compositionally biased region" description="Basic and acidic residues" evidence="9">
    <location>
        <begin position="1081"/>
        <end position="1098"/>
    </location>
</feature>
<dbReference type="Pfam" id="PF03572">
    <property type="entry name" value="Peptidase_S41"/>
    <property type="match status" value="1"/>
</dbReference>
<gene>
    <name evidence="11" type="ORF">D9T17_14495</name>
</gene>
<dbReference type="SUPFAM" id="SSF82171">
    <property type="entry name" value="DPP6 N-terminal domain-like"/>
    <property type="match status" value="1"/>
</dbReference>
<feature type="active site" description="Charge relay system" evidence="8">
    <location>
        <position position="789"/>
    </location>
</feature>
<proteinExistence type="inferred from homology"/>
<dbReference type="Proteomes" id="UP000275910">
    <property type="component" value="Unassembled WGS sequence"/>
</dbReference>
<comment type="caution">
    <text evidence="11">The sequence shown here is derived from an EMBL/GenBank/DDBJ whole genome shotgun (WGS) entry which is preliminary data.</text>
</comment>
<keyword evidence="5 7" id="KW-0378">Hydrolase</keyword>
<evidence type="ECO:0000256" key="2">
    <source>
        <dbReference type="ARBA" id="ARBA00008524"/>
    </source>
</evidence>
<dbReference type="Gene3D" id="2.120.10.60">
    <property type="entry name" value="Tricorn protease N-terminal domain"/>
    <property type="match status" value="1"/>
</dbReference>
<dbReference type="Pfam" id="PF14685">
    <property type="entry name" value="PDZ_Tricorn"/>
    <property type="match status" value="1"/>
</dbReference>
<keyword evidence="4 7" id="KW-0645">Protease</keyword>
<organism evidence="11 12">
    <name type="scientific">Lysobacter enzymogenes</name>
    <dbReference type="NCBI Taxonomy" id="69"/>
    <lineage>
        <taxon>Bacteria</taxon>
        <taxon>Pseudomonadati</taxon>
        <taxon>Pseudomonadota</taxon>
        <taxon>Gammaproteobacteria</taxon>
        <taxon>Lysobacterales</taxon>
        <taxon>Lysobacteraceae</taxon>
        <taxon>Lysobacter</taxon>
    </lineage>
</organism>
<keyword evidence="6 7" id="KW-0720">Serine protease</keyword>
<dbReference type="PANTHER" id="PTHR43253:SF1">
    <property type="entry name" value="TRICORN PROTEASE HOMOLOG 2-RELATED"/>
    <property type="match status" value="1"/>
</dbReference>
<evidence type="ECO:0000256" key="6">
    <source>
        <dbReference type="ARBA" id="ARBA00022825"/>
    </source>
</evidence>
<dbReference type="SUPFAM" id="SSF69304">
    <property type="entry name" value="Tricorn protease N-terminal domain"/>
    <property type="match status" value="1"/>
</dbReference>
<dbReference type="Pfam" id="PF26549">
    <property type="entry name" value="Tricorn_N"/>
    <property type="match status" value="1"/>
</dbReference>
<dbReference type="GO" id="GO:0008236">
    <property type="term" value="F:serine-type peptidase activity"/>
    <property type="evidence" value="ECO:0007669"/>
    <property type="project" value="UniProtKB-UniRule"/>
</dbReference>
<evidence type="ECO:0000256" key="5">
    <source>
        <dbReference type="ARBA" id="ARBA00022801"/>
    </source>
</evidence>
<dbReference type="InterPro" id="IPR029045">
    <property type="entry name" value="ClpP/crotonase-like_dom_sf"/>
</dbReference>
<dbReference type="InterPro" id="IPR036034">
    <property type="entry name" value="PDZ_sf"/>
</dbReference>
<evidence type="ECO:0000256" key="7">
    <source>
        <dbReference type="PIRNR" id="PIRNR036421"/>
    </source>
</evidence>
<comment type="function">
    <text evidence="7">Degrades oligopeptides.</text>
</comment>
<keyword evidence="3 7" id="KW-0963">Cytoplasm</keyword>
<dbReference type="Gene3D" id="2.30.42.10">
    <property type="match status" value="1"/>
</dbReference>
<dbReference type="InterPro" id="IPR028204">
    <property type="entry name" value="Tricorn_C1"/>
</dbReference>
<dbReference type="SUPFAM" id="SSF52096">
    <property type="entry name" value="ClpP/crotonase"/>
    <property type="match status" value="1"/>
</dbReference>
<name>A0A3N2RFC2_LYSEN</name>
<evidence type="ECO:0000313" key="12">
    <source>
        <dbReference type="Proteomes" id="UP000275910"/>
    </source>
</evidence>
<evidence type="ECO:0000256" key="3">
    <source>
        <dbReference type="ARBA" id="ARBA00022490"/>
    </source>
</evidence>
<evidence type="ECO:0000256" key="4">
    <source>
        <dbReference type="ARBA" id="ARBA00022670"/>
    </source>
</evidence>
<accession>A0A3N2RFC2</accession>
<dbReference type="InterPro" id="IPR015943">
    <property type="entry name" value="WD40/YVTN_repeat-like_dom_sf"/>
</dbReference>
<sequence length="1134" mass="123904">MRSPVFGLACRLRSRPFPVRWRASAGRLAARLLAGTLLCAAFVAQATASPPLLLQAPTVSQDRIAFVYADDLWIADRAGGDARLLVRTDLRDGGPWRRPRASGPRFSPDGRSIAYSAVRDGNLDVYVVASDGGEPKRLTAHPGDDAVVGWTPDGRRVLFVSRRDSANGTGRLYTVSVDGGPQLALPLSRAEGGAYSPDAARIAYEPQYQSQPDWNGYRGGQTTPIWIAALADSSIVRIPHENATDRNPMWIGDTVYFLSDRDGPSTLYAYDTRTGQVTRVLENSGFPIDSASAGPDAIVYSQMGAIHLFDPASRGSRRVPLRVTDDGARLRPYFEKGGKRILNAALSPTGARAVFEARGDIVTVPAAKGDPRNLTATPGAAERDPAWSPDGKSIAYFSDASGEYALHVRDQDGAAAPRVFALGQPPSFFHSPQWSPDSRRIAYRDKRLNLWVLDLAAPTPVRIDRDRFDTPLPAMDVAWSPDSRWIAYTRQLPNHLNAVFAYSLATRKSVQITDGASDCRYPQFDPNGRYLYFTASTDLGLTPGWLDMSSLAHPVTRAVYVAVLRRDQPSPLAPESDEEPAVAPAAHAKADTKADAKADAKAAAQTRIDFDGIGQRILALPVAAANYVGMHAGKSGELFLQEAPLVLPGIEDDFVKLPVKVRKFSLATRKTDELLADVASVRLSFDGGKLLYRRDKDWFIAATDAAPKPGEGRIGVDAISLRVDPRQEWAQMYREAWRLQRDYFYDPGYHGLDLAAAQRHFEPFLAGIGSRHDLDVLFRRMLSYLSVGHMYVIPLREGDDARAGVGLLGADYDIAAGRYRFAHIYDGENWNPELRAPLTAPGVGVRVGDHLLAVNGRELRASDDLYAWFEETAGKRTVLRVSADASGAGARDIAVVPVKDEQGLRRLAWIEANRRTVDRLSGGKLAYVHLPDTAEAGYASFNRYFFAQTDKQGAVIDARFNRGGMLADYIVDYLARKPMTLVVTREGEPSLAPMQAMPGPKAMLINELSGSGGDALPWYFKRLGLGPLIGTRTWGGLIGIYGYPAMIDGSTITSPRLALGGLHGSWEVENRGVAPDIEIDDTPRETRAGGDPQLERAVQHVMQQLREQPPQAFPPTPPYPDFRPVLPPLPEATQ</sequence>
<feature type="active site" description="Nucleophile" evidence="8">
    <location>
        <position position="1011"/>
    </location>
</feature>
<dbReference type="AlphaFoldDB" id="A0A3N2RFC2"/>
<dbReference type="EMBL" id="RCTY01000036">
    <property type="protein sequence ID" value="ROU06160.1"/>
    <property type="molecule type" value="Genomic_DNA"/>
</dbReference>
<feature type="active site" description="Charge relay system" evidence="8">
    <location>
        <position position="1069"/>
    </location>
</feature>
<protein>
    <recommendedName>
        <fullName evidence="7">Tricorn protease homolog</fullName>
        <ecNumber evidence="7">3.4.21.-</ecNumber>
    </recommendedName>
</protein>
<evidence type="ECO:0000256" key="9">
    <source>
        <dbReference type="SAM" id="MobiDB-lite"/>
    </source>
</evidence>
<dbReference type="InterPro" id="IPR029414">
    <property type="entry name" value="Tricorn_PDZ"/>
</dbReference>
<dbReference type="PANTHER" id="PTHR43253">
    <property type="entry name" value="TRICORN PROTEASE HOMOLOG 2-RELATED"/>
    <property type="match status" value="1"/>
</dbReference>
<feature type="region of interest" description="Disordered" evidence="9">
    <location>
        <begin position="1073"/>
        <end position="1134"/>
    </location>
</feature>
<dbReference type="GO" id="GO:0005737">
    <property type="term" value="C:cytoplasm"/>
    <property type="evidence" value="ECO:0007669"/>
    <property type="project" value="UniProtKB-SubCell"/>
</dbReference>
<feature type="domain" description="Tail specific protease" evidence="10">
    <location>
        <begin position="888"/>
        <end position="1080"/>
    </location>
</feature>
<dbReference type="InterPro" id="IPR012393">
    <property type="entry name" value="Tricorn_protease"/>
</dbReference>
<dbReference type="RefSeq" id="WP_123648079.1">
    <property type="nucleotide sequence ID" value="NZ_RCTY01000036.1"/>
</dbReference>
<evidence type="ECO:0000313" key="11">
    <source>
        <dbReference type="EMBL" id="ROU06160.1"/>
    </source>
</evidence>
<reference evidence="11 12" key="1">
    <citation type="submission" date="2018-10" db="EMBL/GenBank/DDBJ databases">
        <title>The genome of Lysobacter enzymogenes OH11.</title>
        <authorList>
            <person name="Liu F."/>
            <person name="Zhao Y."/>
            <person name="Qian G."/>
            <person name="Chen Y."/>
            <person name="Xu H."/>
        </authorList>
    </citation>
    <scope>NUCLEOTIDE SEQUENCE [LARGE SCALE GENOMIC DNA]</scope>
    <source>
        <strain evidence="11 12">OH11</strain>
    </source>
</reference>
<dbReference type="InterPro" id="IPR005151">
    <property type="entry name" value="Tail-specific_protease"/>
</dbReference>
<dbReference type="Pfam" id="PF26550">
    <property type="entry name" value="Tricorn_2nd"/>
    <property type="match status" value="1"/>
</dbReference>
<dbReference type="EC" id="3.4.21.-" evidence="7"/>
<feature type="region of interest" description="Disordered" evidence="9">
    <location>
        <begin position="570"/>
        <end position="590"/>
    </location>
</feature>
<dbReference type="PIRSF" id="PIRSF036421">
    <property type="entry name" value="Tricorn_protease"/>
    <property type="match status" value="1"/>
</dbReference>